<dbReference type="InterPro" id="IPR011057">
    <property type="entry name" value="Mss4-like_sf"/>
</dbReference>
<dbReference type="PROSITE" id="PS51891">
    <property type="entry name" value="CENP_V_GFA"/>
    <property type="match status" value="1"/>
</dbReference>
<gene>
    <name evidence="5" type="ORF">DEM27_32010</name>
</gene>
<dbReference type="PANTHER" id="PTHR28620:SF1">
    <property type="entry name" value="CENP-V_GFA DOMAIN-CONTAINING PROTEIN"/>
    <property type="match status" value="1"/>
</dbReference>
<evidence type="ECO:0000313" key="6">
    <source>
        <dbReference type="Proteomes" id="UP000245252"/>
    </source>
</evidence>
<evidence type="ECO:0000313" key="5">
    <source>
        <dbReference type="EMBL" id="PWE52273.1"/>
    </source>
</evidence>
<dbReference type="Proteomes" id="UP000245252">
    <property type="component" value="Unassembled WGS sequence"/>
</dbReference>
<evidence type="ECO:0000256" key="3">
    <source>
        <dbReference type="ARBA" id="ARBA00022833"/>
    </source>
</evidence>
<proteinExistence type="inferred from homology"/>
<dbReference type="OrthoDB" id="9805575at2"/>
<reference evidence="5 6" key="1">
    <citation type="submission" date="2018-05" db="EMBL/GenBank/DDBJ databases">
        <title>The draft genome of strain NS-104.</title>
        <authorList>
            <person name="Hang P."/>
            <person name="Jiang J."/>
        </authorList>
    </citation>
    <scope>NUCLEOTIDE SEQUENCE [LARGE SCALE GENOMIC DNA]</scope>
    <source>
        <strain evidence="5 6">NS-104</strain>
    </source>
</reference>
<dbReference type="Gene3D" id="2.170.150.70">
    <property type="match status" value="1"/>
</dbReference>
<keyword evidence="2" id="KW-0479">Metal-binding</keyword>
<dbReference type="Pfam" id="PF04828">
    <property type="entry name" value="GFA"/>
    <property type="match status" value="1"/>
</dbReference>
<dbReference type="AlphaFoldDB" id="A0A2U2DG25"/>
<name>A0A2U2DG25_9HYPH</name>
<organism evidence="5 6">
    <name type="scientific">Metarhizobium album</name>
    <dbReference type="NCBI Taxonomy" id="2182425"/>
    <lineage>
        <taxon>Bacteria</taxon>
        <taxon>Pseudomonadati</taxon>
        <taxon>Pseudomonadota</taxon>
        <taxon>Alphaproteobacteria</taxon>
        <taxon>Hyphomicrobiales</taxon>
        <taxon>Rhizobiaceae</taxon>
        <taxon>Metarhizobium</taxon>
    </lineage>
</organism>
<dbReference type="SUPFAM" id="SSF51316">
    <property type="entry name" value="Mss4-like"/>
    <property type="match status" value="1"/>
</dbReference>
<dbReference type="InterPro" id="IPR052355">
    <property type="entry name" value="CENP-V-like"/>
</dbReference>
<dbReference type="RefSeq" id="WP_109462289.1">
    <property type="nucleotide sequence ID" value="NZ_QFBC01000029.1"/>
</dbReference>
<feature type="domain" description="CENP-V/GFA" evidence="4">
    <location>
        <begin position="7"/>
        <end position="119"/>
    </location>
</feature>
<dbReference type="GO" id="GO:0046872">
    <property type="term" value="F:metal ion binding"/>
    <property type="evidence" value="ECO:0007669"/>
    <property type="project" value="UniProtKB-KW"/>
</dbReference>
<sequence length="119" mass="13226">MSEATRQEGSCHCGGIRFEVEGDFSEALECNCSICRRRGTLLAFVPRGNLVLKTPEENMSRYEFNKHVIRHYFCPTCGVAPFAEAAAPDGKNMAAINVRCLPDVDLDALKINRFNGKDI</sequence>
<accession>A0A2U2DG25</accession>
<keyword evidence="6" id="KW-1185">Reference proteome</keyword>
<protein>
    <submittedName>
        <fullName evidence="5">Aldehyde-activating protein</fullName>
    </submittedName>
</protein>
<evidence type="ECO:0000259" key="4">
    <source>
        <dbReference type="PROSITE" id="PS51891"/>
    </source>
</evidence>
<comment type="caution">
    <text evidence="5">The sequence shown here is derived from an EMBL/GenBank/DDBJ whole genome shotgun (WGS) entry which is preliminary data.</text>
</comment>
<comment type="similarity">
    <text evidence="1">Belongs to the Gfa family.</text>
</comment>
<dbReference type="PANTHER" id="PTHR28620">
    <property type="entry name" value="CENTROMERE PROTEIN V"/>
    <property type="match status" value="1"/>
</dbReference>
<dbReference type="EMBL" id="QFBC01000029">
    <property type="protein sequence ID" value="PWE52273.1"/>
    <property type="molecule type" value="Genomic_DNA"/>
</dbReference>
<evidence type="ECO:0000256" key="2">
    <source>
        <dbReference type="ARBA" id="ARBA00022723"/>
    </source>
</evidence>
<keyword evidence="3" id="KW-0862">Zinc</keyword>
<evidence type="ECO:0000256" key="1">
    <source>
        <dbReference type="ARBA" id="ARBA00005495"/>
    </source>
</evidence>
<dbReference type="InterPro" id="IPR006913">
    <property type="entry name" value="CENP-V/GFA"/>
</dbReference>
<dbReference type="GO" id="GO:0016846">
    <property type="term" value="F:carbon-sulfur lyase activity"/>
    <property type="evidence" value="ECO:0007669"/>
    <property type="project" value="InterPro"/>
</dbReference>